<keyword evidence="1" id="KW-0812">Transmembrane</keyword>
<dbReference type="EMBL" id="FYAJ01000007">
    <property type="protein sequence ID" value="SMY37531.1"/>
    <property type="molecule type" value="Genomic_DNA"/>
</dbReference>
<feature type="transmembrane region" description="Helical" evidence="1">
    <location>
        <begin position="21"/>
        <end position="43"/>
    </location>
</feature>
<dbReference type="NCBIfam" id="TIGR02532">
    <property type="entry name" value="IV_pilin_GFxxxE"/>
    <property type="match status" value="1"/>
</dbReference>
<name>A0A1Y6MQM3_9GAMM</name>
<accession>A0A1Y6MQM3</accession>
<gene>
    <name evidence="2" type="ORF">PAND9192_03172</name>
</gene>
<proteinExistence type="predicted"/>
<sequence>MGQFMAIKNATKNKGFSLIELLIASSVGLIAIGVVGSVFLSGYKSANQRSLELLLQQDVNDALSLLKQDILRAGYQSGASSSYIVSGATDIVTLSGLGSDEQCISYAYHDGTVQHLRSFYSKDGTDSSSVTVKNLKFYSTTVAGKNMSDVCKNGQSVLDQNQLAVNEFSITEQSLSSASATSKLLTIKLVAHLRANPSISTAKSIQIKTRNWYTPISSASTTSQLINITLAAHLKNDDSVSTSKSIQIKTRNWQ</sequence>
<keyword evidence="1" id="KW-1133">Transmembrane helix</keyword>
<dbReference type="AlphaFoldDB" id="A0A1Y6MQM3"/>
<dbReference type="Proteomes" id="UP000195719">
    <property type="component" value="Unassembled WGS sequence"/>
</dbReference>
<reference evidence="3" key="1">
    <citation type="submission" date="2017-06" db="EMBL/GenBank/DDBJ databases">
        <authorList>
            <person name="Rodrigo-Torres L."/>
            <person name="Arahal R.D."/>
            <person name="Lucena T."/>
        </authorList>
    </citation>
    <scope>NUCLEOTIDE SEQUENCE [LARGE SCALE GENOMIC DNA]</scope>
    <source>
        <strain evidence="3">CECT 9192</strain>
    </source>
</reference>
<evidence type="ECO:0000256" key="1">
    <source>
        <dbReference type="SAM" id="Phobius"/>
    </source>
</evidence>
<evidence type="ECO:0000313" key="3">
    <source>
        <dbReference type="Proteomes" id="UP000195719"/>
    </source>
</evidence>
<dbReference type="InterPro" id="IPR012902">
    <property type="entry name" value="N_methyl_site"/>
</dbReference>
<dbReference type="PROSITE" id="PS00409">
    <property type="entry name" value="PROKAR_NTER_METHYL"/>
    <property type="match status" value="1"/>
</dbReference>
<organism evidence="2 3">
    <name type="scientific">Photobacterium andalusiense</name>
    <dbReference type="NCBI Taxonomy" id="2204296"/>
    <lineage>
        <taxon>Bacteria</taxon>
        <taxon>Pseudomonadati</taxon>
        <taxon>Pseudomonadota</taxon>
        <taxon>Gammaproteobacteria</taxon>
        <taxon>Vibrionales</taxon>
        <taxon>Vibrionaceae</taxon>
        <taxon>Photobacterium</taxon>
    </lineage>
</organism>
<dbReference type="Pfam" id="PF07963">
    <property type="entry name" value="N_methyl"/>
    <property type="match status" value="1"/>
</dbReference>
<keyword evidence="1" id="KW-0472">Membrane</keyword>
<keyword evidence="3" id="KW-1185">Reference proteome</keyword>
<protein>
    <submittedName>
        <fullName evidence="2">Uncharacterized protein</fullName>
    </submittedName>
</protein>
<evidence type="ECO:0000313" key="2">
    <source>
        <dbReference type="EMBL" id="SMY37531.1"/>
    </source>
</evidence>